<feature type="domain" description="Agglutinin" evidence="3">
    <location>
        <begin position="10"/>
        <end position="164"/>
    </location>
</feature>
<evidence type="ECO:0000259" key="3">
    <source>
        <dbReference type="SMART" id="SM00791"/>
    </source>
</evidence>
<dbReference type="CDD" id="cd20216">
    <property type="entry name" value="PFM_HFR-2-like"/>
    <property type="match status" value="1"/>
</dbReference>
<dbReference type="Pfam" id="PF07468">
    <property type="entry name" value="Agglutinin"/>
    <property type="match status" value="1"/>
</dbReference>
<dbReference type="AlphaFoldDB" id="A0AAV0RIL2"/>
<dbReference type="Gene3D" id="2.170.15.10">
    <property type="entry name" value="Proaerolysin, chain A, domain 3"/>
    <property type="match status" value="1"/>
</dbReference>
<keyword evidence="2" id="KW-1015">Disulfide bond</keyword>
<dbReference type="Proteomes" id="UP001154282">
    <property type="component" value="Unassembled WGS sequence"/>
</dbReference>
<dbReference type="SUPFAM" id="SSF56973">
    <property type="entry name" value="Aerolisin/ETX pore-forming domain"/>
    <property type="match status" value="1"/>
</dbReference>
<protein>
    <recommendedName>
        <fullName evidence="3">Agglutinin domain-containing protein</fullName>
    </recommendedName>
</protein>
<dbReference type="InterPro" id="IPR008998">
    <property type="entry name" value="Agglutinin"/>
</dbReference>
<dbReference type="PANTHER" id="PTHR39244">
    <property type="entry name" value="NATTERIN-4"/>
    <property type="match status" value="1"/>
</dbReference>
<proteinExistence type="inferred from homology"/>
<dbReference type="Pfam" id="PF01117">
    <property type="entry name" value="Aerolysin"/>
    <property type="match status" value="1"/>
</dbReference>
<comment type="caution">
    <text evidence="4">The sequence shown here is derived from an EMBL/GenBank/DDBJ whole genome shotgun (WGS) entry which is preliminary data.</text>
</comment>
<accession>A0AAV0RIL2</accession>
<dbReference type="SMART" id="SM00791">
    <property type="entry name" value="Agglutinin"/>
    <property type="match status" value="1"/>
</dbReference>
<reference evidence="4" key="1">
    <citation type="submission" date="2022-08" db="EMBL/GenBank/DDBJ databases">
        <authorList>
            <person name="Gutierrez-Valencia J."/>
        </authorList>
    </citation>
    <scope>NUCLEOTIDE SEQUENCE</scope>
</reference>
<keyword evidence="5" id="KW-1185">Reference proteome</keyword>
<sequence length="390" mass="43120">MAAPALELPLGLPRTVVLKSKYNGKYIRYTNEEITFQRYLQATADAAASPLAKFHVEASKTSTDLVHIRCAYSNKYWAAASRGNPWIAAAADGPEEDQSNWSCTLFEPVVLAESDNRVFRFRHVQLNRYATLFDNSASPLHNFVQAVSEHPDLAFLMDAYEVVDRESLVVLPQLAAFKGGDGLYMQPSGGTLIFYGKDIGDEYVEELVIKREIYDVAFRVPDARIYDENIIVAATGHVRNEGPNLLNQKLTIKYTDTKSHMWQGNVTLKLGVKITVKTGIPMLVAGGIEISADASRSTTWGDTETSSTEVTSEYDAVVSPHTLMTVNVVATRGVCDVPFSYTQRDLRLDGITVVTYPDDGLFTGVNSFNYYYDTKEEPLPPPPSASTTSD</sequence>
<organism evidence="4 5">
    <name type="scientific">Linum tenue</name>
    <dbReference type="NCBI Taxonomy" id="586396"/>
    <lineage>
        <taxon>Eukaryota</taxon>
        <taxon>Viridiplantae</taxon>
        <taxon>Streptophyta</taxon>
        <taxon>Embryophyta</taxon>
        <taxon>Tracheophyta</taxon>
        <taxon>Spermatophyta</taxon>
        <taxon>Magnoliopsida</taxon>
        <taxon>eudicotyledons</taxon>
        <taxon>Gunneridae</taxon>
        <taxon>Pentapetalae</taxon>
        <taxon>rosids</taxon>
        <taxon>fabids</taxon>
        <taxon>Malpighiales</taxon>
        <taxon>Linaceae</taxon>
        <taxon>Linum</taxon>
    </lineage>
</organism>
<evidence type="ECO:0000313" key="4">
    <source>
        <dbReference type="EMBL" id="CAI0557470.1"/>
    </source>
</evidence>
<gene>
    <name evidence="4" type="ORF">LITE_LOCUS48379</name>
</gene>
<dbReference type="PANTHER" id="PTHR39244:SF5">
    <property type="entry name" value="NATTERIN-3-LIKE"/>
    <property type="match status" value="1"/>
</dbReference>
<comment type="similarity">
    <text evidence="1">Belongs to the aerolysin family.</text>
</comment>
<dbReference type="InterPro" id="IPR053237">
    <property type="entry name" value="Natterin_C"/>
</dbReference>
<dbReference type="SUPFAM" id="SSF50382">
    <property type="entry name" value="Agglutinin"/>
    <property type="match status" value="1"/>
</dbReference>
<dbReference type="InterPro" id="IPR036242">
    <property type="entry name" value="Agglutinin_dom_sf"/>
</dbReference>
<evidence type="ECO:0000313" key="5">
    <source>
        <dbReference type="Proteomes" id="UP001154282"/>
    </source>
</evidence>
<evidence type="ECO:0000256" key="2">
    <source>
        <dbReference type="ARBA" id="ARBA00023157"/>
    </source>
</evidence>
<dbReference type="Gene3D" id="2.80.10.50">
    <property type="match status" value="1"/>
</dbReference>
<dbReference type="InterPro" id="IPR055267">
    <property type="entry name" value="Aerolysin-like_C"/>
</dbReference>
<name>A0AAV0RIL2_9ROSI</name>
<evidence type="ECO:0000256" key="1">
    <source>
        <dbReference type="ARBA" id="ARBA00009831"/>
    </source>
</evidence>
<dbReference type="EMBL" id="CAMGYJ010000011">
    <property type="protein sequence ID" value="CAI0557470.1"/>
    <property type="molecule type" value="Genomic_DNA"/>
</dbReference>